<sequence>MKKLVFIIALMFTSVLTIQAQITSQDLGTAKERAEKQTDLMKEKLELTKEQEGKVYQINLETAEKLDKVMQLSSRMEKINAFRVAQLEKNEALEEILTKEQYKKYKDLQDEMRKKAKENWKTKKG</sequence>
<proteinExistence type="predicted"/>
<dbReference type="EMBL" id="CP081303">
    <property type="protein sequence ID" value="QZE15858.1"/>
    <property type="molecule type" value="Genomic_DNA"/>
</dbReference>
<reference evidence="1" key="1">
    <citation type="submission" date="2021-08" db="EMBL/GenBank/DDBJ databases">
        <title>Novel anaerobic bacterium isolated from sea squirt in East Sea, Republic of Korea.</title>
        <authorList>
            <person name="Nguyen T.H."/>
            <person name="Li Z."/>
            <person name="Lee Y.-J."/>
            <person name="Ko J."/>
            <person name="Kim S.-G."/>
        </authorList>
    </citation>
    <scope>NUCLEOTIDE SEQUENCE</scope>
    <source>
        <strain evidence="1">KCTC 25031</strain>
    </source>
</reference>
<name>A0AC61NJD5_9BACT</name>
<protein>
    <submittedName>
        <fullName evidence="1">Uncharacterized protein</fullName>
    </submittedName>
</protein>
<dbReference type="Proteomes" id="UP000826212">
    <property type="component" value="Chromosome"/>
</dbReference>
<evidence type="ECO:0000313" key="2">
    <source>
        <dbReference type="Proteomes" id="UP000826212"/>
    </source>
</evidence>
<evidence type="ECO:0000313" key="1">
    <source>
        <dbReference type="EMBL" id="QZE15858.1"/>
    </source>
</evidence>
<organism evidence="1 2">
    <name type="scientific">Halosquirtibacter laminarini</name>
    <dbReference type="NCBI Taxonomy" id="3374600"/>
    <lineage>
        <taxon>Bacteria</taxon>
        <taxon>Pseudomonadati</taxon>
        <taxon>Bacteroidota</taxon>
        <taxon>Bacteroidia</taxon>
        <taxon>Marinilabiliales</taxon>
        <taxon>Prolixibacteraceae</taxon>
        <taxon>Halosquirtibacter</taxon>
    </lineage>
</organism>
<gene>
    <name evidence="1" type="ORF">K4L44_08510</name>
</gene>
<accession>A0AC61NJD5</accession>
<keyword evidence="2" id="KW-1185">Reference proteome</keyword>